<comment type="similarity">
    <text evidence="2">Belongs to the YPP1 family.</text>
</comment>
<dbReference type="EMBL" id="CP151767">
    <property type="protein sequence ID" value="XFU26518.1"/>
    <property type="molecule type" value="Genomic_DNA"/>
</dbReference>
<dbReference type="InterPro" id="IPR051722">
    <property type="entry name" value="Endocytosis_PI4K-reg_protein"/>
</dbReference>
<dbReference type="Gene3D" id="1.25.40.10">
    <property type="entry name" value="Tetratricopeptide repeat domain"/>
    <property type="match status" value="1"/>
</dbReference>
<dbReference type="PANTHER" id="PTHR23083">
    <property type="entry name" value="TETRATRICOPEPTIDE REPEAT PROTEIN, TPR"/>
    <property type="match status" value="1"/>
</dbReference>
<dbReference type="PROSITE" id="PS51257">
    <property type="entry name" value="PROKAR_LIPOPROTEIN"/>
    <property type="match status" value="1"/>
</dbReference>
<comment type="function">
    <text evidence="1">Involved in endocytosis.</text>
</comment>
<reference evidence="4" key="1">
    <citation type="submission" date="2024-08" db="EMBL/GenBank/DDBJ databases">
        <title>Phylogenomic analyses of a clade within the roseobacter group suggest taxonomic reassignments of species of the genera Aestuariivita, Citreicella, Loktanella, Nautella, Pelagibaca, Ruegeria, Thalassobius, Thiobacimonas and Tropicibacter, and the proposal o.</title>
        <authorList>
            <person name="Jeon C.O."/>
        </authorList>
    </citation>
    <scope>NUCLEOTIDE SEQUENCE</scope>
    <source>
        <strain evidence="4">SS1-5</strain>
    </source>
</reference>
<dbReference type="PROSITE" id="PS50005">
    <property type="entry name" value="TPR"/>
    <property type="match status" value="2"/>
</dbReference>
<dbReference type="SUPFAM" id="SSF48452">
    <property type="entry name" value="TPR-like"/>
    <property type="match status" value="1"/>
</dbReference>
<protein>
    <submittedName>
        <fullName evidence="4">Tetratricopeptide repeat protein</fullName>
    </submittedName>
</protein>
<evidence type="ECO:0000256" key="3">
    <source>
        <dbReference type="PROSITE-ProRule" id="PRU00339"/>
    </source>
</evidence>
<dbReference type="InterPro" id="IPR011990">
    <property type="entry name" value="TPR-like_helical_dom_sf"/>
</dbReference>
<evidence type="ECO:0000313" key="5">
    <source>
        <dbReference type="Proteomes" id="UP001470809"/>
    </source>
</evidence>
<evidence type="ECO:0000256" key="1">
    <source>
        <dbReference type="ARBA" id="ARBA00002550"/>
    </source>
</evidence>
<name>A0ABZ3JCA6_9RHOB</name>
<dbReference type="InterPro" id="IPR019734">
    <property type="entry name" value="TPR_rpt"/>
</dbReference>
<organism evidence="4 5">
    <name type="scientific">Yoonia rhodophyticola</name>
    <dbReference type="NCBI Taxonomy" id="3137370"/>
    <lineage>
        <taxon>Bacteria</taxon>
        <taxon>Pseudomonadati</taxon>
        <taxon>Pseudomonadota</taxon>
        <taxon>Alphaproteobacteria</taxon>
        <taxon>Rhodobacterales</taxon>
        <taxon>Paracoccaceae</taxon>
        <taxon>Yoonia</taxon>
    </lineage>
</organism>
<proteinExistence type="inferred from homology"/>
<accession>A0ABZ3JCA6</accession>
<keyword evidence="3" id="KW-0802">TPR repeat</keyword>
<feature type="repeat" description="TPR" evidence="3">
    <location>
        <begin position="74"/>
        <end position="107"/>
    </location>
</feature>
<dbReference type="PANTHER" id="PTHR23083:SF464">
    <property type="entry name" value="TETRATRICOPEPTIDE REPEAT DOMAIN 7, ISOFORM A"/>
    <property type="match status" value="1"/>
</dbReference>
<feature type="repeat" description="TPR" evidence="3">
    <location>
        <begin position="108"/>
        <end position="141"/>
    </location>
</feature>
<keyword evidence="5" id="KW-1185">Reference proteome</keyword>
<dbReference type="Proteomes" id="UP001470809">
    <property type="component" value="Chromosome"/>
</dbReference>
<dbReference type="SMART" id="SM00028">
    <property type="entry name" value="TPR"/>
    <property type="match status" value="2"/>
</dbReference>
<evidence type="ECO:0000256" key="2">
    <source>
        <dbReference type="ARBA" id="ARBA00038251"/>
    </source>
</evidence>
<evidence type="ECO:0000313" key="4">
    <source>
        <dbReference type="EMBL" id="XFU26518.1"/>
    </source>
</evidence>
<dbReference type="RefSeq" id="WP_373635129.1">
    <property type="nucleotide sequence ID" value="NZ_CP151767.2"/>
</dbReference>
<gene>
    <name evidence="4" type="ORF">AABB31_21270</name>
</gene>
<sequence length="186" mass="19988">MKLWGGIAVLALPLLAACDQDGLNRSSDGVFAPGVAGQSDIDGLIVGHRLMASNEFELALKAYTRAAAQQGLNVDTLSAIGSANLRLGRLGQAEKLLRRATEEDPNFPPAWNNLGVILMEKGEVSEASEVFRRAFAADNGNSDEIRDNLRLALAKMANPGDNVLQDNQNYNLIRRGRGDFVLLSAL</sequence>
<dbReference type="Pfam" id="PF14559">
    <property type="entry name" value="TPR_19"/>
    <property type="match status" value="1"/>
</dbReference>